<evidence type="ECO:0000256" key="3">
    <source>
        <dbReference type="ARBA" id="ARBA00022552"/>
    </source>
</evidence>
<dbReference type="InterPro" id="IPR011044">
    <property type="entry name" value="Quino_amine_DH_bsu"/>
</dbReference>
<evidence type="ECO:0000256" key="2">
    <source>
        <dbReference type="ARBA" id="ARBA00022517"/>
    </source>
</evidence>
<evidence type="ECO:0000256" key="7">
    <source>
        <dbReference type="ARBA" id="ARBA00023242"/>
    </source>
</evidence>
<dbReference type="SUPFAM" id="SSF50978">
    <property type="entry name" value="WD40 repeat-like"/>
    <property type="match status" value="2"/>
</dbReference>
<evidence type="ECO:0000313" key="11">
    <source>
        <dbReference type="Proteomes" id="UP000326565"/>
    </source>
</evidence>
<evidence type="ECO:0000256" key="1">
    <source>
        <dbReference type="ARBA" id="ARBA00004604"/>
    </source>
</evidence>
<evidence type="ECO:0000256" key="9">
    <source>
        <dbReference type="SAM" id="MobiDB-lite"/>
    </source>
</evidence>
<dbReference type="EMBL" id="ML732296">
    <property type="protein sequence ID" value="KAB8070620.1"/>
    <property type="molecule type" value="Genomic_DNA"/>
</dbReference>
<feature type="region of interest" description="Disordered" evidence="9">
    <location>
        <begin position="1"/>
        <end position="60"/>
    </location>
</feature>
<evidence type="ECO:0008006" key="12">
    <source>
        <dbReference type="Google" id="ProtNLM"/>
    </source>
</evidence>
<keyword evidence="6" id="KW-0804">Transcription</keyword>
<dbReference type="SMART" id="SM00320">
    <property type="entry name" value="WD40"/>
    <property type="match status" value="2"/>
</dbReference>
<dbReference type="GO" id="GO:0032040">
    <property type="term" value="C:small-subunit processome"/>
    <property type="evidence" value="ECO:0007669"/>
    <property type="project" value="InterPro"/>
</dbReference>
<dbReference type="InterPro" id="IPR001680">
    <property type="entry name" value="WD40_rpt"/>
</dbReference>
<feature type="repeat" description="WD" evidence="8">
    <location>
        <begin position="350"/>
        <end position="391"/>
    </location>
</feature>
<dbReference type="GO" id="GO:0006364">
    <property type="term" value="P:rRNA processing"/>
    <property type="evidence" value="ECO:0007669"/>
    <property type="project" value="UniProtKB-KW"/>
</dbReference>
<reference evidence="10 11" key="1">
    <citation type="submission" date="2019-04" db="EMBL/GenBank/DDBJ databases">
        <title>Friends and foes A comparative genomics study of 23 Aspergillus species from section Flavi.</title>
        <authorList>
            <consortium name="DOE Joint Genome Institute"/>
            <person name="Kjaerbolling I."/>
            <person name="Vesth T."/>
            <person name="Frisvad J.C."/>
            <person name="Nybo J.L."/>
            <person name="Theobald S."/>
            <person name="Kildgaard S."/>
            <person name="Isbrandt T."/>
            <person name="Kuo A."/>
            <person name="Sato A."/>
            <person name="Lyhne E.K."/>
            <person name="Kogle M.E."/>
            <person name="Wiebenga A."/>
            <person name="Kun R.S."/>
            <person name="Lubbers R.J."/>
            <person name="Makela M.R."/>
            <person name="Barry K."/>
            <person name="Chovatia M."/>
            <person name="Clum A."/>
            <person name="Daum C."/>
            <person name="Haridas S."/>
            <person name="He G."/>
            <person name="LaButti K."/>
            <person name="Lipzen A."/>
            <person name="Mondo S."/>
            <person name="Riley R."/>
            <person name="Salamov A."/>
            <person name="Simmons B.A."/>
            <person name="Magnuson J.K."/>
            <person name="Henrissat B."/>
            <person name="Mortensen U.H."/>
            <person name="Larsen T.O."/>
            <person name="Devries R.P."/>
            <person name="Grigoriev I.V."/>
            <person name="Machida M."/>
            <person name="Baker S.E."/>
            <person name="Andersen M.R."/>
        </authorList>
    </citation>
    <scope>NUCLEOTIDE SEQUENCE [LARGE SCALE GENOMIC DNA]</scope>
    <source>
        <strain evidence="10 11">CBS 151.66</strain>
    </source>
</reference>
<keyword evidence="7" id="KW-0539">Nucleus</keyword>
<dbReference type="GO" id="GO:0003723">
    <property type="term" value="F:RNA binding"/>
    <property type="evidence" value="ECO:0007669"/>
    <property type="project" value="InterPro"/>
</dbReference>
<dbReference type="Gene3D" id="2.130.10.10">
    <property type="entry name" value="YVTN repeat-like/Quinoprotein amine dehydrogenase"/>
    <property type="match status" value="3"/>
</dbReference>
<evidence type="ECO:0000256" key="4">
    <source>
        <dbReference type="ARBA" id="ARBA00022574"/>
    </source>
</evidence>
<keyword evidence="4 8" id="KW-0853">WD repeat</keyword>
<comment type="subcellular location">
    <subcellularLocation>
        <location evidence="1">Nucleus</location>
        <location evidence="1">Nucleolus</location>
    </subcellularLocation>
</comment>
<dbReference type="PROSITE" id="PS50294">
    <property type="entry name" value="WD_REPEATS_REGION"/>
    <property type="match status" value="1"/>
</dbReference>
<dbReference type="PANTHER" id="PTHR44215:SF1">
    <property type="entry name" value="WD REPEAT-CONTAINING PROTEIN 75"/>
    <property type="match status" value="1"/>
</dbReference>
<evidence type="ECO:0000313" key="10">
    <source>
        <dbReference type="EMBL" id="KAB8070620.1"/>
    </source>
</evidence>
<name>A0A5N5WTW9_9EURO</name>
<dbReference type="InterPro" id="IPR015943">
    <property type="entry name" value="WD40/YVTN_repeat-like_dom_sf"/>
</dbReference>
<dbReference type="Proteomes" id="UP000326565">
    <property type="component" value="Unassembled WGS sequence"/>
</dbReference>
<dbReference type="OrthoDB" id="4096at2759"/>
<dbReference type="AlphaFoldDB" id="A0A5N5WTW9"/>
<dbReference type="SUPFAM" id="SSF50969">
    <property type="entry name" value="YVTN repeat-like/Quinoprotein amine dehydrogenase"/>
    <property type="match status" value="1"/>
</dbReference>
<evidence type="ECO:0000256" key="8">
    <source>
        <dbReference type="PROSITE-ProRule" id="PRU00221"/>
    </source>
</evidence>
<keyword evidence="2" id="KW-0690">Ribosome biogenesis</keyword>
<keyword evidence="11" id="KW-1185">Reference proteome</keyword>
<dbReference type="InterPro" id="IPR036322">
    <property type="entry name" value="WD40_repeat_dom_sf"/>
</dbReference>
<dbReference type="PROSITE" id="PS50082">
    <property type="entry name" value="WD_REPEATS_2"/>
    <property type="match status" value="1"/>
</dbReference>
<keyword evidence="3" id="KW-0698">rRNA processing</keyword>
<gene>
    <name evidence="10" type="ORF">BDV29DRAFT_180574</name>
</gene>
<organism evidence="10 11">
    <name type="scientific">Aspergillus leporis</name>
    <dbReference type="NCBI Taxonomy" id="41062"/>
    <lineage>
        <taxon>Eukaryota</taxon>
        <taxon>Fungi</taxon>
        <taxon>Dikarya</taxon>
        <taxon>Ascomycota</taxon>
        <taxon>Pezizomycotina</taxon>
        <taxon>Eurotiomycetes</taxon>
        <taxon>Eurotiomycetidae</taxon>
        <taxon>Eurotiales</taxon>
        <taxon>Aspergillaceae</taxon>
        <taxon>Aspergillus</taxon>
        <taxon>Aspergillus subgen. Circumdati</taxon>
    </lineage>
</organism>
<proteinExistence type="predicted"/>
<dbReference type="GO" id="GO:0045943">
    <property type="term" value="P:positive regulation of transcription by RNA polymerase I"/>
    <property type="evidence" value="ECO:0007669"/>
    <property type="project" value="InterPro"/>
</dbReference>
<evidence type="ECO:0000256" key="5">
    <source>
        <dbReference type="ARBA" id="ARBA00022737"/>
    </source>
</evidence>
<protein>
    <recommendedName>
        <fullName evidence="12">Quinon protein alcohol dehydrogenase-like superfamily</fullName>
    </recommendedName>
</protein>
<evidence type="ECO:0000256" key="6">
    <source>
        <dbReference type="ARBA" id="ARBA00023163"/>
    </source>
</evidence>
<feature type="compositionally biased region" description="Polar residues" evidence="9">
    <location>
        <begin position="47"/>
        <end position="57"/>
    </location>
</feature>
<accession>A0A5N5WTW9</accession>
<dbReference type="PANTHER" id="PTHR44215">
    <property type="entry name" value="WD REPEAT-CONTAINING PROTEIN 75"/>
    <property type="match status" value="1"/>
</dbReference>
<sequence>MSSFNPSTRLSKRSRATDAPQDNMIRTERERVKRRRTSRRKDEMKQTSKTTVSQVTKETSDRQRIVHVANDPLPHSIDLEKSAVPEIWSLSTPVAGQYTSIDPILTHNEEYLFVGLEAAVHVYSVATSRLFRTLQLKPNQSVIGYNVSANQEHLYITTSAGGISKWDWLSGKQVSHWTVGRKIIFVGLCSQAREDSIDLTLLALRECKDGKKEIVAIDLNDGNTHETVILETTARLDQIKCTSDGRVVIAYGGQRVYIGTQCLSQGDAVSKQYTWREVASPVNISCIDIRQSAALSRAGALNSNNRKGLIGIDLTLGGSDGSILIYHDILTFVGNEEHHEGGKPLTPRRLHWHREPVNVVCWSKDGNYIISGGHESVMVLWQLDTGRKQFLPHLSSPICNIVVSATGNSYAIKLADNSILVLSARELQPFATITGLQSYSQMNKLRSGTYLPSTMTAAILHPQYPDRLLVTVPAARQVTHEGHHPPNSCVLQTYDLRSNNHISRQALARTNVTTLRISPEGSQIVAPNVTHLGVSQDGKWMSTVDKWTPYPHDIEALNPSESCVDSIAADHQEIFLKFWRWNNPSSLWELVTRIDAPHFSDKGSVSILDLASRPLSHEFATIGQDAVLRFWCPSTRQRIGLKMEHGEMPLETWKCRNTVDLKGYINDNTGFLSTASITFSRDGSVLAVCLESVNSKNSGLAILVNVQNCSVHHSRVGVYPGGLCMARFLGCHLVIASNRSVSIWDTVDDIVRTPGPLEQADYPYSGIAYRLLAVDSNTQTFAVTLQHSQSNVASKKGRRCHVQVYDIHSLALLGQQPLREFPLALLPDAQSGDYIIMDAAANIQKFGCSNKSQPSQSLDWAAEVNSGIADLLGTRASGTKYQNTSQGLVTMGKLETPSTQRKELAGIFGDSSFVLPSASILFQDVVQALTS</sequence>
<dbReference type="InterPro" id="IPR053826">
    <property type="entry name" value="WDR75"/>
</dbReference>
<dbReference type="Pfam" id="PF23869">
    <property type="entry name" value="Beta-prop_WDR75_1st"/>
    <property type="match status" value="1"/>
</dbReference>
<keyword evidence="5" id="KW-0677">Repeat</keyword>
<dbReference type="GO" id="GO:2000234">
    <property type="term" value="P:positive regulation of rRNA processing"/>
    <property type="evidence" value="ECO:0007669"/>
    <property type="project" value="TreeGrafter"/>
</dbReference>